<organism evidence="19 20">
    <name type="scientific">Arthrobacter gallicola</name>
    <dbReference type="NCBI Taxonomy" id="2762225"/>
    <lineage>
        <taxon>Bacteria</taxon>
        <taxon>Bacillati</taxon>
        <taxon>Actinomycetota</taxon>
        <taxon>Actinomycetes</taxon>
        <taxon>Micrococcales</taxon>
        <taxon>Micrococcaceae</taxon>
        <taxon>Arthrobacter</taxon>
    </lineage>
</organism>
<reference evidence="19 20" key="1">
    <citation type="submission" date="2020-08" db="EMBL/GenBank/DDBJ databases">
        <title>A Genomic Blueprint of the Chicken Gut Microbiome.</title>
        <authorList>
            <person name="Gilroy R."/>
            <person name="Ravi A."/>
            <person name="Getino M."/>
            <person name="Pursley I."/>
            <person name="Horton D.L."/>
            <person name="Alikhan N.-F."/>
            <person name="Baker D."/>
            <person name="Gharbi K."/>
            <person name="Hall N."/>
            <person name="Watson M."/>
            <person name="Adriaenssens E.M."/>
            <person name="Foster-Nyarko E."/>
            <person name="Jarju S."/>
            <person name="Secka A."/>
            <person name="Antonio M."/>
            <person name="Oren A."/>
            <person name="Chaudhuri R."/>
            <person name="La Ragione R.M."/>
            <person name="Hildebrand F."/>
            <person name="Pallen M.J."/>
        </authorList>
    </citation>
    <scope>NUCLEOTIDE SEQUENCE [LARGE SCALE GENOMIC DNA]</scope>
    <source>
        <strain evidence="19 20">Sa2CUA1</strain>
    </source>
</reference>
<feature type="transmembrane region" description="Helical" evidence="17">
    <location>
        <begin position="88"/>
        <end position="105"/>
    </location>
</feature>
<sequence length="456" mass="48510">MSAEFGRSQAGERILQILRLALHVGFALLLGVAVARLLLMAPVSWTTYAALFLSAVLAAVYVTGTVAEKRTSEGSRRTGRFDPERHGLAWLAVVAGLWGVLMVLSPDFSWLAFPLFFLELRLLSVRSAVLAVCVTTAAVVAAQWAHAGTFHAAMLLGPAIGAGFAVIMGMAYQALYAEVTNQRRALDELHRTRAELARSQREQGVLAERERLAREIHDTLAQGLASIVLVSRSAGNSLAAGDLAAVRERLRTVEATAAENLTEARRFVRDLQAPQDEAGSLPDRLLRVCAAVQDQAAAQGQALECRFRLEGDPVQLPAPYEVAILRAVQSALANVLQHAGASTAVVTLGFVGQDVTLDIFDDGRGFDPSGVPARQQPRADGSGYGLISLRDRVTALGGSMDLESAPGEGTVLGIRLPLRTEPAGALSPEPNRRPAADTPAEALPDTGSTAGRRNHE</sequence>
<evidence type="ECO:0000313" key="19">
    <source>
        <dbReference type="EMBL" id="MBD7994539.1"/>
    </source>
</evidence>
<dbReference type="Pfam" id="PF07730">
    <property type="entry name" value="HisKA_3"/>
    <property type="match status" value="1"/>
</dbReference>
<evidence type="ECO:0000256" key="2">
    <source>
        <dbReference type="ARBA" id="ARBA00001966"/>
    </source>
</evidence>
<dbReference type="Proteomes" id="UP000609874">
    <property type="component" value="Unassembled WGS sequence"/>
</dbReference>
<dbReference type="GO" id="GO:0016301">
    <property type="term" value="F:kinase activity"/>
    <property type="evidence" value="ECO:0007669"/>
    <property type="project" value="UniProtKB-KW"/>
</dbReference>
<dbReference type="InterPro" id="IPR003594">
    <property type="entry name" value="HATPase_dom"/>
</dbReference>
<evidence type="ECO:0000256" key="13">
    <source>
        <dbReference type="ARBA" id="ARBA00023014"/>
    </source>
</evidence>
<keyword evidence="12" id="KW-0902">Two-component regulatory system</keyword>
<dbReference type="EC" id="2.7.13.3" evidence="4"/>
<evidence type="ECO:0000313" key="20">
    <source>
        <dbReference type="Proteomes" id="UP000609874"/>
    </source>
</evidence>
<keyword evidence="6" id="KW-0004">4Fe-4S</keyword>
<keyword evidence="17" id="KW-0472">Membrane</keyword>
<comment type="cofactor">
    <cofactor evidence="2">
        <name>[4Fe-4S] cluster</name>
        <dbReference type="ChEBI" id="CHEBI:49883"/>
    </cofactor>
</comment>
<dbReference type="RefSeq" id="WP_191806943.1">
    <property type="nucleotide sequence ID" value="NZ_JACSQD010000002.1"/>
</dbReference>
<evidence type="ECO:0000256" key="9">
    <source>
        <dbReference type="ARBA" id="ARBA00022723"/>
    </source>
</evidence>
<comment type="subcellular location">
    <subcellularLocation>
        <location evidence="3">Cytoplasm</location>
    </subcellularLocation>
</comment>
<dbReference type="PANTHER" id="PTHR24421">
    <property type="entry name" value="NITRATE/NITRITE SENSOR PROTEIN NARX-RELATED"/>
    <property type="match status" value="1"/>
</dbReference>
<evidence type="ECO:0000256" key="8">
    <source>
        <dbReference type="ARBA" id="ARBA00022679"/>
    </source>
</evidence>
<evidence type="ECO:0000256" key="7">
    <source>
        <dbReference type="ARBA" id="ARBA00022490"/>
    </source>
</evidence>
<feature type="transmembrane region" description="Helical" evidence="17">
    <location>
        <begin position="125"/>
        <end position="145"/>
    </location>
</feature>
<keyword evidence="10 19" id="KW-0418">Kinase</keyword>
<comment type="catalytic activity">
    <reaction evidence="1">
        <text>ATP + protein L-histidine = ADP + protein N-phospho-L-histidine.</text>
        <dbReference type="EC" id="2.7.13.3"/>
    </reaction>
</comment>
<dbReference type="PROSITE" id="PS50109">
    <property type="entry name" value="HIS_KIN"/>
    <property type="match status" value="1"/>
</dbReference>
<feature type="region of interest" description="Disordered" evidence="16">
    <location>
        <begin position="416"/>
        <end position="456"/>
    </location>
</feature>
<keyword evidence="9" id="KW-0479">Metal-binding</keyword>
<feature type="domain" description="Histidine kinase" evidence="18">
    <location>
        <begin position="324"/>
        <end position="420"/>
    </location>
</feature>
<evidence type="ECO:0000256" key="15">
    <source>
        <dbReference type="ARBA" id="ARBA00030800"/>
    </source>
</evidence>
<dbReference type="InterPro" id="IPR050482">
    <property type="entry name" value="Sensor_HK_TwoCompSys"/>
</dbReference>
<dbReference type="PRINTS" id="PR00344">
    <property type="entry name" value="BCTRLSENSOR"/>
</dbReference>
<comment type="function">
    <text evidence="14">Member of the two-component regulatory system NreB/NreC involved in the control of dissimilatory nitrate/nitrite reduction in response to oxygen. NreB functions as a direct oxygen sensor histidine kinase which is autophosphorylated, in the absence of oxygen, probably at the conserved histidine residue, and transfers its phosphate group probably to a conserved aspartate residue of NreC. NreB/NreC activates the expression of the nitrate (narGHJI) and nitrite (nir) reductase operons, as well as the putative nitrate transporter gene narT.</text>
</comment>
<gene>
    <name evidence="19" type="ORF">H9639_04440</name>
</gene>
<name>A0ABR8UPS0_9MICC</name>
<keyword evidence="17" id="KW-1133">Transmembrane helix</keyword>
<keyword evidence="11" id="KW-0408">Iron</keyword>
<evidence type="ECO:0000256" key="4">
    <source>
        <dbReference type="ARBA" id="ARBA00012438"/>
    </source>
</evidence>
<dbReference type="InterPro" id="IPR011712">
    <property type="entry name" value="Sig_transdc_His_kin_sub3_dim/P"/>
</dbReference>
<evidence type="ECO:0000256" key="16">
    <source>
        <dbReference type="SAM" id="MobiDB-lite"/>
    </source>
</evidence>
<dbReference type="Gene3D" id="3.30.565.10">
    <property type="entry name" value="Histidine kinase-like ATPase, C-terminal domain"/>
    <property type="match status" value="1"/>
</dbReference>
<dbReference type="SMART" id="SM00387">
    <property type="entry name" value="HATPase_c"/>
    <property type="match status" value="1"/>
</dbReference>
<feature type="transmembrane region" description="Helical" evidence="17">
    <location>
        <begin position="45"/>
        <end position="67"/>
    </location>
</feature>
<evidence type="ECO:0000256" key="14">
    <source>
        <dbReference type="ARBA" id="ARBA00024827"/>
    </source>
</evidence>
<dbReference type="InterPro" id="IPR004358">
    <property type="entry name" value="Sig_transdc_His_kin-like_C"/>
</dbReference>
<dbReference type="Gene3D" id="1.20.5.1930">
    <property type="match status" value="1"/>
</dbReference>
<evidence type="ECO:0000256" key="3">
    <source>
        <dbReference type="ARBA" id="ARBA00004496"/>
    </source>
</evidence>
<dbReference type="SUPFAM" id="SSF55874">
    <property type="entry name" value="ATPase domain of HSP90 chaperone/DNA topoisomerase II/histidine kinase"/>
    <property type="match status" value="1"/>
</dbReference>
<evidence type="ECO:0000256" key="11">
    <source>
        <dbReference type="ARBA" id="ARBA00023004"/>
    </source>
</evidence>
<evidence type="ECO:0000256" key="1">
    <source>
        <dbReference type="ARBA" id="ARBA00000085"/>
    </source>
</evidence>
<dbReference type="PANTHER" id="PTHR24421:SF62">
    <property type="entry name" value="SENSORY TRANSDUCTION HISTIDINE KINASE"/>
    <property type="match status" value="1"/>
</dbReference>
<accession>A0ABR8UPS0</accession>
<dbReference type="InterPro" id="IPR017205">
    <property type="entry name" value="Sig_transdc_His_kinase_ChrS"/>
</dbReference>
<dbReference type="Pfam" id="PF02518">
    <property type="entry name" value="HATPase_c"/>
    <property type="match status" value="1"/>
</dbReference>
<dbReference type="InterPro" id="IPR005467">
    <property type="entry name" value="His_kinase_dom"/>
</dbReference>
<feature type="transmembrane region" description="Helical" evidence="17">
    <location>
        <begin position="20"/>
        <end position="39"/>
    </location>
</feature>
<dbReference type="EMBL" id="JACSQD010000002">
    <property type="protein sequence ID" value="MBD7994539.1"/>
    <property type="molecule type" value="Genomic_DNA"/>
</dbReference>
<keyword evidence="20" id="KW-1185">Reference proteome</keyword>
<proteinExistence type="predicted"/>
<evidence type="ECO:0000256" key="10">
    <source>
        <dbReference type="ARBA" id="ARBA00022777"/>
    </source>
</evidence>
<dbReference type="CDD" id="cd16917">
    <property type="entry name" value="HATPase_UhpB-NarQ-NarX-like"/>
    <property type="match status" value="1"/>
</dbReference>
<keyword evidence="17" id="KW-0812">Transmembrane</keyword>
<dbReference type="PIRSF" id="PIRSF037434">
    <property type="entry name" value="STHK_ChrS"/>
    <property type="match status" value="1"/>
</dbReference>
<evidence type="ECO:0000256" key="6">
    <source>
        <dbReference type="ARBA" id="ARBA00022485"/>
    </source>
</evidence>
<feature type="transmembrane region" description="Helical" evidence="17">
    <location>
        <begin position="152"/>
        <end position="175"/>
    </location>
</feature>
<evidence type="ECO:0000256" key="5">
    <source>
        <dbReference type="ARBA" id="ARBA00017322"/>
    </source>
</evidence>
<keyword evidence="8" id="KW-0808">Transferase</keyword>
<keyword evidence="13" id="KW-0411">Iron-sulfur</keyword>
<evidence type="ECO:0000259" key="18">
    <source>
        <dbReference type="PROSITE" id="PS50109"/>
    </source>
</evidence>
<protein>
    <recommendedName>
        <fullName evidence="5">Oxygen sensor histidine kinase NreB</fullName>
        <ecNumber evidence="4">2.7.13.3</ecNumber>
    </recommendedName>
    <alternativeName>
        <fullName evidence="15">Nitrogen regulation protein B</fullName>
    </alternativeName>
</protein>
<dbReference type="InterPro" id="IPR036890">
    <property type="entry name" value="HATPase_C_sf"/>
</dbReference>
<feature type="compositionally biased region" description="Polar residues" evidence="16">
    <location>
        <begin position="446"/>
        <end position="456"/>
    </location>
</feature>
<evidence type="ECO:0000256" key="17">
    <source>
        <dbReference type="SAM" id="Phobius"/>
    </source>
</evidence>
<comment type="caution">
    <text evidence="19">The sequence shown here is derived from an EMBL/GenBank/DDBJ whole genome shotgun (WGS) entry which is preliminary data.</text>
</comment>
<keyword evidence="7" id="KW-0963">Cytoplasm</keyword>
<evidence type="ECO:0000256" key="12">
    <source>
        <dbReference type="ARBA" id="ARBA00023012"/>
    </source>
</evidence>